<feature type="transmembrane region" description="Helical" evidence="1">
    <location>
        <begin position="89"/>
        <end position="108"/>
    </location>
</feature>
<feature type="transmembrane region" description="Helical" evidence="1">
    <location>
        <begin position="28"/>
        <end position="47"/>
    </location>
</feature>
<gene>
    <name evidence="2" type="ORF">PV05_11268</name>
</gene>
<reference evidence="2 3" key="1">
    <citation type="submission" date="2015-01" db="EMBL/GenBank/DDBJ databases">
        <title>The Genome Sequence of Exophiala xenobiotica CBS118157.</title>
        <authorList>
            <consortium name="The Broad Institute Genomics Platform"/>
            <person name="Cuomo C."/>
            <person name="de Hoog S."/>
            <person name="Gorbushina A."/>
            <person name="Stielow B."/>
            <person name="Teixiera M."/>
            <person name="Abouelleil A."/>
            <person name="Chapman S.B."/>
            <person name="Priest M."/>
            <person name="Young S.K."/>
            <person name="Wortman J."/>
            <person name="Nusbaum C."/>
            <person name="Birren B."/>
        </authorList>
    </citation>
    <scope>NUCLEOTIDE SEQUENCE [LARGE SCALE GENOMIC DNA]</scope>
    <source>
        <strain evidence="2 3">CBS 118157</strain>
    </source>
</reference>
<sequence length="418" mass="46615">MSESTNATTWAPNYGAVTHINCVYPISGTYGLMPRLLFYVTLVAAIFGRSREWLIIGALVSALTYAGTAAIHMMTLVRSRVGVFDLDIMVSWAILSTGALGYIGMMHWSTTLRNSRAKVVMILWGILVGMGLIFGRALLFDAVLSPPEPACYSTDGKLLVWPVELISSGFNCTYKCFGLSRPLRQRSEIQAVPHRMLDNKYTHLALVLVGPIQFAAYAAISLDSLEHTPSIMCQRYVMAYLLRDGNGYRQEEMTKVVYKASMESWYGGYFVLLGYVRRVRWSWIKLLWASLLLPWLMLSFAIDVLCLPLMVTNIVLNEVTLLSGGFPVNEADVAIGQWGPVVSACLVVIAACVNKGLEWWELRQKRRRESRIGDGVGEVEEVRIDSGEKREEEAGDGQTIGVVKPKLAHVQTLRDMED</sequence>
<protein>
    <submittedName>
        <fullName evidence="2">Uncharacterized protein</fullName>
    </submittedName>
</protein>
<accession>A0A0D2BBU7</accession>
<feature type="transmembrane region" description="Helical" evidence="1">
    <location>
        <begin position="288"/>
        <end position="315"/>
    </location>
</feature>
<evidence type="ECO:0000256" key="1">
    <source>
        <dbReference type="SAM" id="Phobius"/>
    </source>
</evidence>
<organism evidence="2 3">
    <name type="scientific">Exophiala xenobiotica</name>
    <dbReference type="NCBI Taxonomy" id="348802"/>
    <lineage>
        <taxon>Eukaryota</taxon>
        <taxon>Fungi</taxon>
        <taxon>Dikarya</taxon>
        <taxon>Ascomycota</taxon>
        <taxon>Pezizomycotina</taxon>
        <taxon>Eurotiomycetes</taxon>
        <taxon>Chaetothyriomycetidae</taxon>
        <taxon>Chaetothyriales</taxon>
        <taxon>Herpotrichiellaceae</taxon>
        <taxon>Exophiala</taxon>
    </lineage>
</organism>
<evidence type="ECO:0000313" key="2">
    <source>
        <dbReference type="EMBL" id="KIW49601.1"/>
    </source>
</evidence>
<feature type="transmembrane region" description="Helical" evidence="1">
    <location>
        <begin position="54"/>
        <end position="77"/>
    </location>
</feature>
<dbReference type="Proteomes" id="UP000054342">
    <property type="component" value="Unassembled WGS sequence"/>
</dbReference>
<dbReference type="HOGENOM" id="CLU_665893_0_0_1"/>
<dbReference type="STRING" id="348802.A0A0D2BBU7"/>
<dbReference type="RefSeq" id="XP_013310185.1">
    <property type="nucleotide sequence ID" value="XM_013454731.1"/>
</dbReference>
<feature type="transmembrane region" description="Helical" evidence="1">
    <location>
        <begin position="120"/>
        <end position="139"/>
    </location>
</feature>
<feature type="transmembrane region" description="Helical" evidence="1">
    <location>
        <begin position="335"/>
        <end position="357"/>
    </location>
</feature>
<dbReference type="GeneID" id="25333176"/>
<feature type="transmembrane region" description="Helical" evidence="1">
    <location>
        <begin position="201"/>
        <end position="220"/>
    </location>
</feature>
<dbReference type="AlphaFoldDB" id="A0A0D2BBU7"/>
<dbReference type="OrthoDB" id="3021074at2759"/>
<keyword evidence="3" id="KW-1185">Reference proteome</keyword>
<feature type="transmembrane region" description="Helical" evidence="1">
    <location>
        <begin position="256"/>
        <end position="276"/>
    </location>
</feature>
<dbReference type="EMBL" id="KN847323">
    <property type="protein sequence ID" value="KIW49601.1"/>
    <property type="molecule type" value="Genomic_DNA"/>
</dbReference>
<proteinExistence type="predicted"/>
<keyword evidence="1" id="KW-0472">Membrane</keyword>
<keyword evidence="1" id="KW-1133">Transmembrane helix</keyword>
<keyword evidence="1" id="KW-0812">Transmembrane</keyword>
<evidence type="ECO:0000313" key="3">
    <source>
        <dbReference type="Proteomes" id="UP000054342"/>
    </source>
</evidence>
<name>A0A0D2BBU7_9EURO</name>
<feature type="transmembrane region" description="Helical" evidence="1">
    <location>
        <begin position="159"/>
        <end position="180"/>
    </location>
</feature>